<feature type="region of interest" description="Disordered" evidence="1">
    <location>
        <begin position="1"/>
        <end position="76"/>
    </location>
</feature>
<protein>
    <recommendedName>
        <fullName evidence="4">CS domain-containing protein</fullName>
    </recommendedName>
</protein>
<reference evidence="2 3" key="1">
    <citation type="journal article" date="2015" name="Plant Cell">
        <title>Oil accumulation by the oleaginous diatom Fistulifera solaris as revealed by the genome and transcriptome.</title>
        <authorList>
            <person name="Tanaka T."/>
            <person name="Maeda Y."/>
            <person name="Veluchamy A."/>
            <person name="Tanaka M."/>
            <person name="Abida H."/>
            <person name="Marechal E."/>
            <person name="Bowler C."/>
            <person name="Muto M."/>
            <person name="Sunaga Y."/>
            <person name="Tanaka M."/>
            <person name="Yoshino T."/>
            <person name="Taniguchi T."/>
            <person name="Fukuda Y."/>
            <person name="Nemoto M."/>
            <person name="Matsumoto M."/>
            <person name="Wong P.S."/>
            <person name="Aburatani S."/>
            <person name="Fujibuchi W."/>
        </authorList>
    </citation>
    <scope>NUCLEOTIDE SEQUENCE [LARGE SCALE GENOMIC DNA]</scope>
    <source>
        <strain evidence="2 3">JPCC DA0580</strain>
    </source>
</reference>
<name>A0A1Z5K2V1_FISSO</name>
<dbReference type="InterPro" id="IPR008978">
    <property type="entry name" value="HSP20-like_chaperone"/>
</dbReference>
<evidence type="ECO:0008006" key="4">
    <source>
        <dbReference type="Google" id="ProtNLM"/>
    </source>
</evidence>
<gene>
    <name evidence="2" type="ORF">FisN_22Hh056</name>
</gene>
<feature type="compositionally biased region" description="Polar residues" evidence="1">
    <location>
        <begin position="54"/>
        <end position="66"/>
    </location>
</feature>
<accession>A0A1Z5K2V1</accession>
<dbReference type="InParanoid" id="A0A1Z5K2V1"/>
<dbReference type="SUPFAM" id="SSF49764">
    <property type="entry name" value="HSP20-like chaperones"/>
    <property type="match status" value="1"/>
</dbReference>
<keyword evidence="3" id="KW-1185">Reference proteome</keyword>
<evidence type="ECO:0000313" key="3">
    <source>
        <dbReference type="Proteomes" id="UP000198406"/>
    </source>
</evidence>
<organism evidence="2 3">
    <name type="scientific">Fistulifera solaris</name>
    <name type="common">Oleaginous diatom</name>
    <dbReference type="NCBI Taxonomy" id="1519565"/>
    <lineage>
        <taxon>Eukaryota</taxon>
        <taxon>Sar</taxon>
        <taxon>Stramenopiles</taxon>
        <taxon>Ochrophyta</taxon>
        <taxon>Bacillariophyta</taxon>
        <taxon>Bacillariophyceae</taxon>
        <taxon>Bacillariophycidae</taxon>
        <taxon>Naviculales</taxon>
        <taxon>Naviculaceae</taxon>
        <taxon>Fistulifera</taxon>
    </lineage>
</organism>
<dbReference type="Proteomes" id="UP000198406">
    <property type="component" value="Unassembled WGS sequence"/>
</dbReference>
<comment type="caution">
    <text evidence="2">The sequence shown here is derived from an EMBL/GenBank/DDBJ whole genome shotgun (WGS) entry which is preliminary data.</text>
</comment>
<proteinExistence type="predicted"/>
<evidence type="ECO:0000313" key="2">
    <source>
        <dbReference type="EMBL" id="GAX20486.1"/>
    </source>
</evidence>
<feature type="compositionally biased region" description="Acidic residues" evidence="1">
    <location>
        <begin position="13"/>
        <end position="24"/>
    </location>
</feature>
<feature type="compositionally biased region" description="Basic and acidic residues" evidence="1">
    <location>
        <begin position="67"/>
        <end position="76"/>
    </location>
</feature>
<sequence length="236" mass="27521">MSRIDYSKWDHLEDSDDDNSDDSSPETRPRVTKLEQPSRITTQADGTLLVEPSSPATKQPPVQNKQPAKDEIPSEWTEKGDHVILENNIELWWSQDRYSVTIRMRLEVKVQSVQVEPILSYQDRHCATGTQTLVLKILTSDGALWFEDSLPHPVHLAEDDDTVDWTIVTYQQHKYLTIILYKATPMANMFVWWKRPFLQCPERSIDNNDKSRRAFHQAWAEAHQQFAETIRPRHTI</sequence>
<feature type="compositionally biased region" description="Basic and acidic residues" evidence="1">
    <location>
        <begin position="1"/>
        <end position="12"/>
    </location>
</feature>
<evidence type="ECO:0000256" key="1">
    <source>
        <dbReference type="SAM" id="MobiDB-lite"/>
    </source>
</evidence>
<dbReference type="OrthoDB" id="48425at2759"/>
<dbReference type="AlphaFoldDB" id="A0A1Z5K2V1"/>
<dbReference type="Gene3D" id="2.60.40.790">
    <property type="match status" value="1"/>
</dbReference>
<dbReference type="EMBL" id="BDSP01000148">
    <property type="protein sequence ID" value="GAX20486.1"/>
    <property type="molecule type" value="Genomic_DNA"/>
</dbReference>